<dbReference type="RefSeq" id="WP_349111172.1">
    <property type="nucleotide sequence ID" value="NZ_JBBNIN010000015.1"/>
</dbReference>
<dbReference type="PROSITE" id="PS00211">
    <property type="entry name" value="ABC_TRANSPORTER_1"/>
    <property type="match status" value="1"/>
</dbReference>
<dbReference type="InterPro" id="IPR003439">
    <property type="entry name" value="ABC_transporter-like_ATP-bd"/>
</dbReference>
<accession>A0ABV1IXA7</accession>
<dbReference type="EMBL" id="JBBNIN010000015">
    <property type="protein sequence ID" value="MEQ2711573.1"/>
    <property type="molecule type" value="Genomic_DNA"/>
</dbReference>
<name>A0ABV1IXA7_9FIRM</name>
<dbReference type="SUPFAM" id="SSF52540">
    <property type="entry name" value="P-loop containing nucleoside triphosphate hydrolases"/>
    <property type="match status" value="1"/>
</dbReference>
<evidence type="ECO:0000256" key="7">
    <source>
        <dbReference type="ARBA" id="ARBA00022967"/>
    </source>
</evidence>
<evidence type="ECO:0000256" key="3">
    <source>
        <dbReference type="ARBA" id="ARBA00022448"/>
    </source>
</evidence>
<evidence type="ECO:0000256" key="6">
    <source>
        <dbReference type="ARBA" id="ARBA00022840"/>
    </source>
</evidence>
<proteinExistence type="inferred from homology"/>
<dbReference type="PANTHER" id="PTHR43553">
    <property type="entry name" value="HEAVY METAL TRANSPORTER"/>
    <property type="match status" value="1"/>
</dbReference>
<dbReference type="InterPro" id="IPR015856">
    <property type="entry name" value="ABC_transpr_CbiO/EcfA_su"/>
</dbReference>
<dbReference type="Proteomes" id="UP001482154">
    <property type="component" value="Unassembled WGS sequence"/>
</dbReference>
<dbReference type="Gene3D" id="3.40.50.300">
    <property type="entry name" value="P-loop containing nucleotide triphosphate hydrolases"/>
    <property type="match status" value="1"/>
</dbReference>
<protein>
    <submittedName>
        <fullName evidence="10">ABC transporter ATP-binding protein</fullName>
    </submittedName>
</protein>
<evidence type="ECO:0000256" key="4">
    <source>
        <dbReference type="ARBA" id="ARBA00022475"/>
    </source>
</evidence>
<evidence type="ECO:0000256" key="5">
    <source>
        <dbReference type="ARBA" id="ARBA00022741"/>
    </source>
</evidence>
<reference evidence="10 11" key="1">
    <citation type="submission" date="2024-04" db="EMBL/GenBank/DDBJ databases">
        <title>Human intestinal bacterial collection.</title>
        <authorList>
            <person name="Pauvert C."/>
            <person name="Hitch T.C.A."/>
            <person name="Clavel T."/>
        </authorList>
    </citation>
    <scope>NUCLEOTIDE SEQUENCE [LARGE SCALE GENOMIC DNA]</scope>
    <source>
        <strain evidence="10 11">CLA-AA-H249</strain>
    </source>
</reference>
<dbReference type="InterPro" id="IPR017871">
    <property type="entry name" value="ABC_transporter-like_CS"/>
</dbReference>
<evidence type="ECO:0000256" key="8">
    <source>
        <dbReference type="ARBA" id="ARBA00023136"/>
    </source>
</evidence>
<organism evidence="10 11">
    <name type="scientific">Anaerostipes amylophilus</name>
    <dbReference type="NCBI Taxonomy" id="2981779"/>
    <lineage>
        <taxon>Bacteria</taxon>
        <taxon>Bacillati</taxon>
        <taxon>Bacillota</taxon>
        <taxon>Clostridia</taxon>
        <taxon>Lachnospirales</taxon>
        <taxon>Lachnospiraceae</taxon>
        <taxon>Anaerostipes</taxon>
    </lineage>
</organism>
<evidence type="ECO:0000256" key="2">
    <source>
        <dbReference type="ARBA" id="ARBA00005417"/>
    </source>
</evidence>
<evidence type="ECO:0000313" key="11">
    <source>
        <dbReference type="Proteomes" id="UP001482154"/>
    </source>
</evidence>
<dbReference type="GO" id="GO:0005524">
    <property type="term" value="F:ATP binding"/>
    <property type="evidence" value="ECO:0007669"/>
    <property type="project" value="UniProtKB-KW"/>
</dbReference>
<dbReference type="Pfam" id="PF00005">
    <property type="entry name" value="ABC_tran"/>
    <property type="match status" value="1"/>
</dbReference>
<keyword evidence="7" id="KW-1278">Translocase</keyword>
<dbReference type="InterPro" id="IPR027417">
    <property type="entry name" value="P-loop_NTPase"/>
</dbReference>
<keyword evidence="4" id="KW-1003">Cell membrane</keyword>
<keyword evidence="8" id="KW-0472">Membrane</keyword>
<comment type="similarity">
    <text evidence="2">Belongs to the ABC transporter superfamily.</text>
</comment>
<evidence type="ECO:0000259" key="9">
    <source>
        <dbReference type="PROSITE" id="PS50893"/>
    </source>
</evidence>
<dbReference type="CDD" id="cd03225">
    <property type="entry name" value="ABC_cobalt_CbiO_domain1"/>
    <property type="match status" value="1"/>
</dbReference>
<comment type="caution">
    <text evidence="10">The sequence shown here is derived from an EMBL/GenBank/DDBJ whole genome shotgun (WGS) entry which is preliminary data.</text>
</comment>
<comment type="subcellular location">
    <subcellularLocation>
        <location evidence="1">Cell membrane</location>
        <topology evidence="1">Peripheral membrane protein</topology>
    </subcellularLocation>
</comment>
<keyword evidence="3" id="KW-0813">Transport</keyword>
<keyword evidence="6 10" id="KW-0067">ATP-binding</keyword>
<evidence type="ECO:0000313" key="10">
    <source>
        <dbReference type="EMBL" id="MEQ2711573.1"/>
    </source>
</evidence>
<sequence length="189" mass="22057">MKYQKVIETNKELMPKGEKSGDISYDHQRLEQLDDLRSIKEIAYLFQNPSAQMVMDTVWHEIAFGLENTGMLYEQMKRTVAEIVNYFDLQKIYHKSTDELSGGQKQMVNLAAVMAMHPKVLILDEPTAQLDPTVRNDFLVMLQKLHKEFGLTIILTSHNLEDVMEMADQCIIHLNSHFHRFFVWKINLT</sequence>
<gene>
    <name evidence="10" type="ORF">AAAU51_10380</name>
</gene>
<dbReference type="InterPro" id="IPR050095">
    <property type="entry name" value="ECF_ABC_transporter_ATP-bd"/>
</dbReference>
<keyword evidence="5" id="KW-0547">Nucleotide-binding</keyword>
<evidence type="ECO:0000256" key="1">
    <source>
        <dbReference type="ARBA" id="ARBA00004202"/>
    </source>
</evidence>
<dbReference type="PROSITE" id="PS50893">
    <property type="entry name" value="ABC_TRANSPORTER_2"/>
    <property type="match status" value="1"/>
</dbReference>
<keyword evidence="11" id="KW-1185">Reference proteome</keyword>
<feature type="domain" description="ABC transporter" evidence="9">
    <location>
        <begin position="1"/>
        <end position="189"/>
    </location>
</feature>